<evidence type="ECO:0000256" key="2">
    <source>
        <dbReference type="ARBA" id="ARBA00023002"/>
    </source>
</evidence>
<dbReference type="SUPFAM" id="SSF51735">
    <property type="entry name" value="NAD(P)-binding Rossmann-fold domains"/>
    <property type="match status" value="1"/>
</dbReference>
<name>A0AAU7DFY1_9BACT</name>
<protein>
    <submittedName>
        <fullName evidence="5">Gfo/Idh/MocA family oxidoreductase</fullName>
    </submittedName>
</protein>
<dbReference type="Gene3D" id="3.40.50.720">
    <property type="entry name" value="NAD(P)-binding Rossmann-like Domain"/>
    <property type="match status" value="1"/>
</dbReference>
<dbReference type="EMBL" id="CP121196">
    <property type="protein sequence ID" value="XBH16286.1"/>
    <property type="molecule type" value="Genomic_DNA"/>
</dbReference>
<feature type="domain" description="Gfo/Idh/MocA-like oxidoreductase N-terminal" evidence="3">
    <location>
        <begin position="2"/>
        <end position="109"/>
    </location>
</feature>
<dbReference type="InterPro" id="IPR000683">
    <property type="entry name" value="Gfo/Idh/MocA-like_OxRdtase_N"/>
</dbReference>
<gene>
    <name evidence="5" type="ORF">P8935_17135</name>
</gene>
<reference evidence="5" key="1">
    <citation type="submission" date="2023-03" db="EMBL/GenBank/DDBJ databases">
        <title>Edaphobacter sp.</title>
        <authorList>
            <person name="Huber K.J."/>
            <person name="Papendorf J."/>
            <person name="Pilke C."/>
            <person name="Bunk B."/>
            <person name="Sproeer C."/>
            <person name="Pester M."/>
        </authorList>
    </citation>
    <scope>NUCLEOTIDE SEQUENCE</scope>
    <source>
        <strain evidence="5">DSM 110680</strain>
    </source>
</reference>
<dbReference type="InterPro" id="IPR051317">
    <property type="entry name" value="Gfo/Idh/MocA_oxidoreduct"/>
</dbReference>
<dbReference type="AlphaFoldDB" id="A0AAU7DFY1"/>
<dbReference type="Pfam" id="PF22725">
    <property type="entry name" value="GFO_IDH_MocA_C3"/>
    <property type="match status" value="1"/>
</dbReference>
<feature type="domain" description="GFO/IDH/MocA-like oxidoreductase" evidence="4">
    <location>
        <begin position="127"/>
        <end position="245"/>
    </location>
</feature>
<dbReference type="SUPFAM" id="SSF55347">
    <property type="entry name" value="Glyceraldehyde-3-phosphate dehydrogenase-like, C-terminal domain"/>
    <property type="match status" value="1"/>
</dbReference>
<evidence type="ECO:0000259" key="4">
    <source>
        <dbReference type="Pfam" id="PF22725"/>
    </source>
</evidence>
<dbReference type="GO" id="GO:0016491">
    <property type="term" value="F:oxidoreductase activity"/>
    <property type="evidence" value="ECO:0007669"/>
    <property type="project" value="UniProtKB-KW"/>
</dbReference>
<proteinExistence type="inferred from homology"/>
<evidence type="ECO:0000313" key="5">
    <source>
        <dbReference type="EMBL" id="XBH16286.1"/>
    </source>
</evidence>
<evidence type="ECO:0000259" key="3">
    <source>
        <dbReference type="Pfam" id="PF01408"/>
    </source>
</evidence>
<dbReference type="Gene3D" id="3.30.360.10">
    <property type="entry name" value="Dihydrodipicolinate Reductase, domain 2"/>
    <property type="match status" value="1"/>
</dbReference>
<keyword evidence="2" id="KW-0560">Oxidoreductase</keyword>
<accession>A0AAU7DFY1</accession>
<evidence type="ECO:0000256" key="1">
    <source>
        <dbReference type="ARBA" id="ARBA00010928"/>
    </source>
</evidence>
<dbReference type="PANTHER" id="PTHR43708">
    <property type="entry name" value="CONSERVED EXPRESSED OXIDOREDUCTASE (EUROFUNG)"/>
    <property type="match status" value="1"/>
</dbReference>
<dbReference type="InterPro" id="IPR055170">
    <property type="entry name" value="GFO_IDH_MocA-like_dom"/>
</dbReference>
<dbReference type="Pfam" id="PF01408">
    <property type="entry name" value="GFO_IDH_MocA"/>
    <property type="match status" value="1"/>
</dbReference>
<dbReference type="PANTHER" id="PTHR43708:SF5">
    <property type="entry name" value="CONSERVED EXPRESSED OXIDOREDUCTASE (EUROFUNG)-RELATED"/>
    <property type="match status" value="1"/>
</dbReference>
<dbReference type="RefSeq" id="WP_348261514.1">
    <property type="nucleotide sequence ID" value="NZ_CP121196.1"/>
</dbReference>
<organism evidence="5">
    <name type="scientific">Telmatobacter sp. DSM 110680</name>
    <dbReference type="NCBI Taxonomy" id="3036704"/>
    <lineage>
        <taxon>Bacteria</taxon>
        <taxon>Pseudomonadati</taxon>
        <taxon>Acidobacteriota</taxon>
        <taxon>Terriglobia</taxon>
        <taxon>Terriglobales</taxon>
        <taxon>Acidobacteriaceae</taxon>
        <taxon>Telmatobacter</taxon>
    </lineage>
</organism>
<comment type="similarity">
    <text evidence="1">Belongs to the Gfo/Idh/MocA family.</text>
</comment>
<dbReference type="GO" id="GO:0000166">
    <property type="term" value="F:nucleotide binding"/>
    <property type="evidence" value="ECO:0007669"/>
    <property type="project" value="InterPro"/>
</dbReference>
<sequence length="353" mass="38729">MIRVGLVGFGMAGRVFHAPLISSVEGLELAAVVERSTDMAAERYPGITTYRSVEELLADASIKLVVVATPNSSHFPIAMQALEAAKSVVVDKPVALSSGEVVQLAELAGGIGLHVIPFHNRRFDSDFLTIRKLMDERSLGRMVHFESNFDRWRPGPSSRVWKEETDEGGILFDLGTHLVDQALMLFGQPAAVGAEVLRERDGEGSNDAFTIRLHYFSGFSVTLGANCLSSLARPRFHLRGSKGNFWKWGLDPQEDALNNVAKITDTNWGEEPNDRWGTLSADVDGDIVTRPVPSTPGDYRLFYAGVRDLLLGDAAAAPVTPTEAWRAIRVLEWAKQSSELHRDVECDWSGEPA</sequence>
<dbReference type="InterPro" id="IPR036291">
    <property type="entry name" value="NAD(P)-bd_dom_sf"/>
</dbReference>